<feature type="signal peptide" evidence="1">
    <location>
        <begin position="1"/>
        <end position="22"/>
    </location>
</feature>
<proteinExistence type="predicted"/>
<dbReference type="InterPro" id="IPR006860">
    <property type="entry name" value="FecR"/>
</dbReference>
<dbReference type="KEGG" id="ppru:FDP22_21330"/>
<dbReference type="AlphaFoldDB" id="A0A5B8G1C8"/>
<dbReference type="Gene3D" id="2.60.120.1440">
    <property type="match status" value="1"/>
</dbReference>
<dbReference type="EMBL" id="CP040820">
    <property type="protein sequence ID" value="QDL94525.1"/>
    <property type="molecule type" value="Genomic_DNA"/>
</dbReference>
<geneLocation type="plasmid" evidence="4">
    <name>pd4m1b</name>
</geneLocation>
<keyword evidence="4" id="KW-1185">Reference proteome</keyword>
<dbReference type="Pfam" id="PF04773">
    <property type="entry name" value="FecR"/>
    <property type="match status" value="1"/>
</dbReference>
<keyword evidence="3" id="KW-0614">Plasmid</keyword>
<evidence type="ECO:0000256" key="1">
    <source>
        <dbReference type="SAM" id="SignalP"/>
    </source>
</evidence>
<accession>A0A5B8G1C8</accession>
<feature type="chain" id="PRO_5023052617" evidence="1">
    <location>
        <begin position="23"/>
        <end position="177"/>
    </location>
</feature>
<organism evidence="3 4">
    <name type="scientific">Paroceanicella profunda</name>
    <dbReference type="NCBI Taxonomy" id="2579971"/>
    <lineage>
        <taxon>Bacteria</taxon>
        <taxon>Pseudomonadati</taxon>
        <taxon>Pseudomonadota</taxon>
        <taxon>Alphaproteobacteria</taxon>
        <taxon>Rhodobacterales</taxon>
        <taxon>Paracoccaceae</taxon>
        <taxon>Paroceanicella</taxon>
    </lineage>
</organism>
<reference evidence="3 4" key="1">
    <citation type="submission" date="2019-06" db="EMBL/GenBank/DDBJ databases">
        <title>Genome sequence of Rhodobacteraceae bacterium D4M1.</title>
        <authorList>
            <person name="Cao J."/>
        </authorList>
    </citation>
    <scope>NUCLEOTIDE SEQUENCE [LARGE SCALE GENOMIC DNA]</scope>
    <source>
        <strain evidence="3 4">D4M1</strain>
        <plasmid evidence="4">pd4m1b</plasmid>
    </source>
</reference>
<name>A0A5B8G1C8_9RHOB</name>
<evidence type="ECO:0000313" key="4">
    <source>
        <dbReference type="Proteomes" id="UP000305888"/>
    </source>
</evidence>
<protein>
    <submittedName>
        <fullName evidence="3">FecR domain-containing protein</fullName>
    </submittedName>
</protein>
<keyword evidence="1" id="KW-0732">Signal</keyword>
<evidence type="ECO:0000313" key="3">
    <source>
        <dbReference type="EMBL" id="QDL94525.1"/>
    </source>
</evidence>
<evidence type="ECO:0000259" key="2">
    <source>
        <dbReference type="Pfam" id="PF04773"/>
    </source>
</evidence>
<sequence>MIGLVALAGLVLAGLVPADARAQAGPQTGAGAGCTTRLLPDPPRRGFVCPGGLVFEAEAAAALGIALPAGEAPVTQIDLERGGAYVEDGSGPHHPFQIRTPHAIASVRGTVWAVDVGEESTAVFVRSGRVAVAHVGTPSDTVLLGPGEGVDVAPGLPLEVQTWGAARVSGLMARFAR</sequence>
<gene>
    <name evidence="3" type="ORF">FDP22_21330</name>
</gene>
<dbReference type="Proteomes" id="UP000305888">
    <property type="component" value="Plasmid pD4M1B"/>
</dbReference>
<feature type="domain" description="FecR protein" evidence="2">
    <location>
        <begin position="75"/>
        <end position="130"/>
    </location>
</feature>
<dbReference type="OrthoDB" id="7994644at2"/>